<feature type="transmembrane region" description="Helical" evidence="2">
    <location>
        <begin position="189"/>
        <end position="208"/>
    </location>
</feature>
<dbReference type="SUPFAM" id="SSF55785">
    <property type="entry name" value="PYP-like sensor domain (PAS domain)"/>
    <property type="match status" value="1"/>
</dbReference>
<dbReference type="EMBL" id="MBEE01000200">
    <property type="protein sequence ID" value="OCB48224.1"/>
    <property type="molecule type" value="Genomic_DNA"/>
</dbReference>
<dbReference type="InterPro" id="IPR043128">
    <property type="entry name" value="Rev_trsase/Diguanyl_cyclase"/>
</dbReference>
<dbReference type="AlphaFoldDB" id="A0A1B9D060"/>
<dbReference type="Pfam" id="PF08447">
    <property type="entry name" value="PAS_3"/>
    <property type="match status" value="1"/>
</dbReference>
<evidence type="ECO:0000259" key="3">
    <source>
        <dbReference type="PROSITE" id="PS50112"/>
    </source>
</evidence>
<dbReference type="InterPro" id="IPR000160">
    <property type="entry name" value="GGDEF_dom"/>
</dbReference>
<feature type="compositionally biased region" description="Basic and acidic residues" evidence="1">
    <location>
        <begin position="578"/>
        <end position="591"/>
    </location>
</feature>
<feature type="transmembrane region" description="Helical" evidence="2">
    <location>
        <begin position="130"/>
        <end position="149"/>
    </location>
</feature>
<gene>
    <name evidence="5" type="ORF">A5677_25235</name>
</gene>
<evidence type="ECO:0000256" key="2">
    <source>
        <dbReference type="SAM" id="Phobius"/>
    </source>
</evidence>
<dbReference type="PROSITE" id="PS50887">
    <property type="entry name" value="GGDEF"/>
    <property type="match status" value="1"/>
</dbReference>
<feature type="domain" description="GGDEF" evidence="4">
    <location>
        <begin position="455"/>
        <end position="587"/>
    </location>
</feature>
<feature type="transmembrane region" description="Helical" evidence="2">
    <location>
        <begin position="156"/>
        <end position="177"/>
    </location>
</feature>
<keyword evidence="2" id="KW-0472">Membrane</keyword>
<dbReference type="PROSITE" id="PS50112">
    <property type="entry name" value="PAS"/>
    <property type="match status" value="1"/>
</dbReference>
<feature type="transmembrane region" description="Helical" evidence="2">
    <location>
        <begin position="261"/>
        <end position="280"/>
    </location>
</feature>
<protein>
    <submittedName>
        <fullName evidence="5">Diguanylate cyclase</fullName>
    </submittedName>
</protein>
<dbReference type="PANTHER" id="PTHR46663:SF2">
    <property type="entry name" value="GGDEF DOMAIN-CONTAINING PROTEIN"/>
    <property type="match status" value="1"/>
</dbReference>
<comment type="caution">
    <text evidence="5">The sequence shown here is derived from an EMBL/GenBank/DDBJ whole genome shotgun (WGS) entry which is preliminary data.</text>
</comment>
<dbReference type="Proteomes" id="UP000092683">
    <property type="component" value="Unassembled WGS sequence"/>
</dbReference>
<dbReference type="NCBIfam" id="TIGR00254">
    <property type="entry name" value="GGDEF"/>
    <property type="match status" value="1"/>
</dbReference>
<accession>A0A1B9D060</accession>
<dbReference type="Gene3D" id="3.30.450.20">
    <property type="entry name" value="PAS domain"/>
    <property type="match status" value="1"/>
</dbReference>
<evidence type="ECO:0000313" key="6">
    <source>
        <dbReference type="Proteomes" id="UP000092683"/>
    </source>
</evidence>
<dbReference type="InterPro" id="IPR052163">
    <property type="entry name" value="DGC-Regulatory_Protein"/>
</dbReference>
<dbReference type="InterPro" id="IPR035965">
    <property type="entry name" value="PAS-like_dom_sf"/>
</dbReference>
<feature type="transmembrane region" description="Helical" evidence="2">
    <location>
        <begin position="17"/>
        <end position="36"/>
    </location>
</feature>
<dbReference type="SMART" id="SM00091">
    <property type="entry name" value="PAS"/>
    <property type="match status" value="1"/>
</dbReference>
<evidence type="ECO:0000259" key="4">
    <source>
        <dbReference type="PROSITE" id="PS50887"/>
    </source>
</evidence>
<dbReference type="CDD" id="cd01949">
    <property type="entry name" value="GGDEF"/>
    <property type="match status" value="1"/>
</dbReference>
<evidence type="ECO:0000256" key="1">
    <source>
        <dbReference type="SAM" id="MobiDB-lite"/>
    </source>
</evidence>
<feature type="transmembrane region" description="Helical" evidence="2">
    <location>
        <begin position="228"/>
        <end position="249"/>
    </location>
</feature>
<dbReference type="OrthoDB" id="23692at2"/>
<keyword evidence="2" id="KW-0812">Transmembrane</keyword>
<keyword evidence="2" id="KW-1133">Transmembrane helix</keyword>
<feature type="region of interest" description="Disordered" evidence="1">
    <location>
        <begin position="578"/>
        <end position="597"/>
    </location>
</feature>
<feature type="transmembrane region" description="Helical" evidence="2">
    <location>
        <begin position="85"/>
        <end position="103"/>
    </location>
</feature>
<dbReference type="SUPFAM" id="SSF55073">
    <property type="entry name" value="Nucleotide cyclase"/>
    <property type="match status" value="1"/>
</dbReference>
<evidence type="ECO:0000313" key="5">
    <source>
        <dbReference type="EMBL" id="OCB48224.1"/>
    </source>
</evidence>
<feature type="transmembrane region" description="Helical" evidence="2">
    <location>
        <begin position="56"/>
        <end position="73"/>
    </location>
</feature>
<dbReference type="CDD" id="cd00130">
    <property type="entry name" value="PAS"/>
    <property type="match status" value="1"/>
</dbReference>
<dbReference type="RefSeq" id="WP_065482589.1">
    <property type="nucleotide sequence ID" value="NZ_MBEE01000200.1"/>
</dbReference>
<dbReference type="Pfam" id="PF00990">
    <property type="entry name" value="GGDEF"/>
    <property type="match status" value="1"/>
</dbReference>
<feature type="domain" description="PAS" evidence="3">
    <location>
        <begin position="314"/>
        <end position="369"/>
    </location>
</feature>
<organism evidence="5 6">
    <name type="scientific">Mycobacterium malmoense</name>
    <dbReference type="NCBI Taxonomy" id="1780"/>
    <lineage>
        <taxon>Bacteria</taxon>
        <taxon>Bacillati</taxon>
        <taxon>Actinomycetota</taxon>
        <taxon>Actinomycetes</taxon>
        <taxon>Mycobacteriales</taxon>
        <taxon>Mycobacteriaceae</taxon>
        <taxon>Mycobacterium</taxon>
    </lineage>
</organism>
<dbReference type="PANTHER" id="PTHR46663">
    <property type="entry name" value="DIGUANYLATE CYCLASE DGCT-RELATED"/>
    <property type="match status" value="1"/>
</dbReference>
<dbReference type="InterPro" id="IPR000014">
    <property type="entry name" value="PAS"/>
</dbReference>
<reference evidence="5 6" key="1">
    <citation type="submission" date="2016-06" db="EMBL/GenBank/DDBJ databases">
        <authorList>
            <person name="Kjaerup R.B."/>
            <person name="Dalgaard T.S."/>
            <person name="Juul-Madsen H.R."/>
        </authorList>
    </citation>
    <scope>NUCLEOTIDE SEQUENCE [LARGE SCALE GENOMIC DNA]</scope>
    <source>
        <strain evidence="5 6">E3012</strain>
    </source>
</reference>
<name>A0A1B9D060_MYCMA</name>
<sequence>MDRSAPDARLETALPRFARAIVVVVITVAAVAWVGWTTGVDPLTRLYPTWPVMTPWTALCLAALGAAALAQLGQPSRARVWAGRALAVAVVAVAAIVLAEWVTGRSFSLDQTWFGDAVRMRQASWPGRPSPQTAVSLITVASTIALIRLDRGVRLLWPLCVAAGAVIPLVTVAAYLFDALALVGVSPSTGQAMATASALLLLVVAASLARPDRPPLALLIDRPDWRSLVRLVGILAAFPLVVALSRATFLAFGLRGEHTEWTLSIVVGTLLVGAVTFYLSQREQKELIQKELVSKLRVDAENRYRILADNAVDVVVHLRGREVAWVSPSVVAALGGPPQQWLDAGFTNRIHPEDRETLEAALQRVADGETLIHRFRVLSVDSGYRWVDGHAKIYVDADGRTDGLIAALRLADDQVETERRLERLAHFDTLTGLANRAEIMRRLEAALAEPRSPGTYVGILFCDVDHFKDINDTWGHGVGDIVLATLAARIRDSVGSQDAVGRMGGDEILVVLPGVHGIDEVAEVAEGIRRNTGELVDIGGNAIRTNLSIGATIALAGEPVSSVTARVDEAMYEQKRGDRSAVTRFSMERSSRRTRRA</sequence>
<dbReference type="Gene3D" id="3.30.70.270">
    <property type="match status" value="1"/>
</dbReference>
<proteinExistence type="predicted"/>
<dbReference type="InterPro" id="IPR013655">
    <property type="entry name" value="PAS_fold_3"/>
</dbReference>
<dbReference type="InterPro" id="IPR029787">
    <property type="entry name" value="Nucleotide_cyclase"/>
</dbReference>
<dbReference type="SMART" id="SM00267">
    <property type="entry name" value="GGDEF"/>
    <property type="match status" value="1"/>
</dbReference>